<feature type="transmembrane region" description="Helical" evidence="8">
    <location>
        <begin position="198"/>
        <end position="216"/>
    </location>
</feature>
<name>A0AAD8ERW9_DIPPU</name>
<dbReference type="InterPro" id="IPR013604">
    <property type="entry name" value="7TM_chemorcpt"/>
</dbReference>
<keyword evidence="10" id="KW-1185">Reference proteome</keyword>
<dbReference type="GO" id="GO:0050909">
    <property type="term" value="P:sensory perception of taste"/>
    <property type="evidence" value="ECO:0007669"/>
    <property type="project" value="InterPro"/>
</dbReference>
<comment type="caution">
    <text evidence="8">Lacks conserved residue(s) required for the propagation of feature annotation.</text>
</comment>
<evidence type="ECO:0000313" key="9">
    <source>
        <dbReference type="EMBL" id="KAJ9599487.1"/>
    </source>
</evidence>
<evidence type="ECO:0000256" key="6">
    <source>
        <dbReference type="ARBA" id="ARBA00023170"/>
    </source>
</evidence>
<protein>
    <recommendedName>
        <fullName evidence="8">Gustatory receptor</fullName>
    </recommendedName>
</protein>
<evidence type="ECO:0000313" key="10">
    <source>
        <dbReference type="Proteomes" id="UP001233999"/>
    </source>
</evidence>
<keyword evidence="6 8" id="KW-0675">Receptor</keyword>
<feature type="transmembrane region" description="Helical" evidence="8">
    <location>
        <begin position="159"/>
        <end position="178"/>
    </location>
</feature>
<keyword evidence="3 8" id="KW-0812">Transmembrane</keyword>
<reference evidence="9" key="1">
    <citation type="journal article" date="2023" name="IScience">
        <title>Live-bearing cockroach genome reveals convergent evolutionary mechanisms linked to viviparity in insects and beyond.</title>
        <authorList>
            <person name="Fouks B."/>
            <person name="Harrison M.C."/>
            <person name="Mikhailova A.A."/>
            <person name="Marchal E."/>
            <person name="English S."/>
            <person name="Carruthers M."/>
            <person name="Jennings E.C."/>
            <person name="Chiamaka E.L."/>
            <person name="Frigard R.A."/>
            <person name="Pippel M."/>
            <person name="Attardo G.M."/>
            <person name="Benoit J.B."/>
            <person name="Bornberg-Bauer E."/>
            <person name="Tobe S.S."/>
        </authorList>
    </citation>
    <scope>NUCLEOTIDE SEQUENCE</scope>
    <source>
        <strain evidence="9">Stay&amp;Tobe</strain>
    </source>
</reference>
<keyword evidence="2 8" id="KW-1003">Cell membrane</keyword>
<dbReference type="Pfam" id="PF08395">
    <property type="entry name" value="7tm_7"/>
    <property type="match status" value="1"/>
</dbReference>
<keyword evidence="4 8" id="KW-1133">Transmembrane helix</keyword>
<dbReference type="PANTHER" id="PTHR21143">
    <property type="entry name" value="INVERTEBRATE GUSTATORY RECEPTOR"/>
    <property type="match status" value="1"/>
</dbReference>
<dbReference type="GO" id="GO:0043025">
    <property type="term" value="C:neuronal cell body"/>
    <property type="evidence" value="ECO:0007669"/>
    <property type="project" value="TreeGrafter"/>
</dbReference>
<comment type="caution">
    <text evidence="9">The sequence shown here is derived from an EMBL/GenBank/DDBJ whole genome shotgun (WGS) entry which is preliminary data.</text>
</comment>
<feature type="transmembrane region" description="Helical" evidence="8">
    <location>
        <begin position="100"/>
        <end position="122"/>
    </location>
</feature>
<feature type="transmembrane region" description="Helical" evidence="8">
    <location>
        <begin position="444"/>
        <end position="464"/>
    </location>
</feature>
<dbReference type="GO" id="GO:0007165">
    <property type="term" value="P:signal transduction"/>
    <property type="evidence" value="ECO:0007669"/>
    <property type="project" value="UniProtKB-KW"/>
</dbReference>
<dbReference type="GO" id="GO:0007635">
    <property type="term" value="P:chemosensory behavior"/>
    <property type="evidence" value="ECO:0007669"/>
    <property type="project" value="TreeGrafter"/>
</dbReference>
<comment type="subcellular location">
    <subcellularLocation>
        <location evidence="1 8">Cell membrane</location>
        <topology evidence="1 8">Multi-pass membrane protein</topology>
    </subcellularLocation>
</comment>
<feature type="transmembrane region" description="Helical" evidence="8">
    <location>
        <begin position="65"/>
        <end position="88"/>
    </location>
</feature>
<comment type="similarity">
    <text evidence="8">Belongs to the insect chemoreceptor superfamily. Gustatory receptor (GR) family.</text>
</comment>
<organism evidence="9 10">
    <name type="scientific">Diploptera punctata</name>
    <name type="common">Pacific beetle cockroach</name>
    <dbReference type="NCBI Taxonomy" id="6984"/>
    <lineage>
        <taxon>Eukaryota</taxon>
        <taxon>Metazoa</taxon>
        <taxon>Ecdysozoa</taxon>
        <taxon>Arthropoda</taxon>
        <taxon>Hexapoda</taxon>
        <taxon>Insecta</taxon>
        <taxon>Pterygota</taxon>
        <taxon>Neoptera</taxon>
        <taxon>Polyneoptera</taxon>
        <taxon>Dictyoptera</taxon>
        <taxon>Blattodea</taxon>
        <taxon>Blaberoidea</taxon>
        <taxon>Blaberidae</taxon>
        <taxon>Diplopterinae</taxon>
        <taxon>Diploptera</taxon>
    </lineage>
</organism>
<dbReference type="GO" id="GO:0030424">
    <property type="term" value="C:axon"/>
    <property type="evidence" value="ECO:0007669"/>
    <property type="project" value="TreeGrafter"/>
</dbReference>
<proteinExistence type="inferred from homology"/>
<evidence type="ECO:0000256" key="2">
    <source>
        <dbReference type="ARBA" id="ARBA00022475"/>
    </source>
</evidence>
<dbReference type="EMBL" id="JASPKZ010000803">
    <property type="protein sequence ID" value="KAJ9599487.1"/>
    <property type="molecule type" value="Genomic_DNA"/>
</dbReference>
<dbReference type="Proteomes" id="UP001233999">
    <property type="component" value="Unassembled WGS sequence"/>
</dbReference>
<comment type="function">
    <text evidence="8">Gustatory receptor which mediates acceptance or avoidance behavior, depending on its substrates.</text>
</comment>
<evidence type="ECO:0000256" key="3">
    <source>
        <dbReference type="ARBA" id="ARBA00022692"/>
    </source>
</evidence>
<sequence>MSSKNNMLFKNNIRPSQERITKPLQQKTNFYSSIKIFYYWSLIFGCAPYKFIIDTMADTINIKRTIFSVIQSAIAILVVFVWMMYTIIKPIVLNTYESNTTLVVSQIITVCFSGSSCFLSLISSVTINIKKWGFIFEKVLYIDKIILREPQQSYKKTKLFITLQILVTIVLLVSFHAYETLSKKNKMFYKIAMRIFVHVHNVTVTLQFINLVLLLSNRLKIISERLEELSSMSKENTDLSHSFKNSIKLREQRQTNASLFDTQRYSLMGTSAMQNSTNNPVLGHETSDITLDNTNKLNILTGLKQLREVHHIICDILNGVVNSIYGLNILILSTYMFLSCVKYVHLMMIMVVKKPGSESLDLLNINSPGMMLCFIVLHLSKVVLISVACNNASQVCANLNSSINSLLLTYPSGSDVSKELQLLSIQTIHSKLEFTAFDFFPLDFTYFHMFLAGVTTYTVILLQFA</sequence>
<dbReference type="AlphaFoldDB" id="A0AAD8ERW9"/>
<dbReference type="GO" id="GO:0005886">
    <property type="term" value="C:plasma membrane"/>
    <property type="evidence" value="ECO:0007669"/>
    <property type="project" value="UniProtKB-SubCell"/>
</dbReference>
<accession>A0AAD8ERW9</accession>
<evidence type="ECO:0000256" key="7">
    <source>
        <dbReference type="ARBA" id="ARBA00023224"/>
    </source>
</evidence>
<gene>
    <name evidence="9" type="ORF">L9F63_010019</name>
</gene>
<dbReference type="GO" id="GO:0030425">
    <property type="term" value="C:dendrite"/>
    <property type="evidence" value="ECO:0007669"/>
    <property type="project" value="TreeGrafter"/>
</dbReference>
<evidence type="ECO:0000256" key="4">
    <source>
        <dbReference type="ARBA" id="ARBA00022989"/>
    </source>
</evidence>
<feature type="transmembrane region" description="Helical" evidence="8">
    <location>
        <begin position="36"/>
        <end position="53"/>
    </location>
</feature>
<reference evidence="9" key="2">
    <citation type="submission" date="2023-05" db="EMBL/GenBank/DDBJ databases">
        <authorList>
            <person name="Fouks B."/>
        </authorList>
    </citation>
    <scope>NUCLEOTIDE SEQUENCE</scope>
    <source>
        <strain evidence="9">Stay&amp;Tobe</strain>
        <tissue evidence="9">Testes</tissue>
    </source>
</reference>
<keyword evidence="5 8" id="KW-0472">Membrane</keyword>
<evidence type="ECO:0000256" key="1">
    <source>
        <dbReference type="ARBA" id="ARBA00004651"/>
    </source>
</evidence>
<keyword evidence="7 8" id="KW-0807">Transducer</keyword>
<dbReference type="PANTHER" id="PTHR21143:SF133">
    <property type="entry name" value="GUSTATORY AND PHEROMONE RECEPTOR 32A-RELATED"/>
    <property type="match status" value="1"/>
</dbReference>
<evidence type="ECO:0000256" key="8">
    <source>
        <dbReference type="RuleBase" id="RU363108"/>
    </source>
</evidence>
<evidence type="ECO:0000256" key="5">
    <source>
        <dbReference type="ARBA" id="ARBA00023136"/>
    </source>
</evidence>
<dbReference type="GO" id="GO:0008049">
    <property type="term" value="P:male courtship behavior"/>
    <property type="evidence" value="ECO:0007669"/>
    <property type="project" value="TreeGrafter"/>
</dbReference>